<proteinExistence type="predicted"/>
<feature type="region of interest" description="Disordered" evidence="1">
    <location>
        <begin position="221"/>
        <end position="254"/>
    </location>
</feature>
<feature type="compositionally biased region" description="Low complexity" evidence="1">
    <location>
        <begin position="226"/>
        <end position="254"/>
    </location>
</feature>
<name>A0A4P9XVX2_9FUNG</name>
<protein>
    <submittedName>
        <fullName evidence="2">Uncharacterized protein</fullName>
    </submittedName>
</protein>
<evidence type="ECO:0000256" key="1">
    <source>
        <dbReference type="SAM" id="MobiDB-lite"/>
    </source>
</evidence>
<sequence>MASWNNLRSWLFGRPAETRTLEVLYDEDDILDDLDLVYEHDAVMYELPALLPADASPADIFGAQCKNAAESRHKEQAQQRLAPKCQPTRCHESATTPSHPRSYADLLGRDNMYSINYSMIRIIAAATADLYLLSVRLSVPEILSAAFAIHHVAACALLVYSPCVSQQVSLPSSLASVQLETYTLPNGKVVVISTQPAPVGGFPNVVTVSFDGKPFTPTFLPTSGEASTPTVATPTATASPTTTGNTTTGKDSSTPTEIRLACRIIPTKPYTLRLPVREYQSILVAVRTAFRPASRAITVVGMINGSKMTKMWSSLFLQADD</sequence>
<organism evidence="2 3">
    <name type="scientific">Thamnocephalis sphaerospora</name>
    <dbReference type="NCBI Taxonomy" id="78915"/>
    <lineage>
        <taxon>Eukaryota</taxon>
        <taxon>Fungi</taxon>
        <taxon>Fungi incertae sedis</taxon>
        <taxon>Zoopagomycota</taxon>
        <taxon>Zoopagomycotina</taxon>
        <taxon>Zoopagomycetes</taxon>
        <taxon>Zoopagales</taxon>
        <taxon>Sigmoideomycetaceae</taxon>
        <taxon>Thamnocephalis</taxon>
    </lineage>
</organism>
<dbReference type="Proteomes" id="UP000271241">
    <property type="component" value="Unassembled WGS sequence"/>
</dbReference>
<evidence type="ECO:0000313" key="3">
    <source>
        <dbReference type="Proteomes" id="UP000271241"/>
    </source>
</evidence>
<dbReference type="AlphaFoldDB" id="A0A4P9XVX2"/>
<keyword evidence="3" id="KW-1185">Reference proteome</keyword>
<reference evidence="3" key="1">
    <citation type="journal article" date="2018" name="Nat. Microbiol.">
        <title>Leveraging single-cell genomics to expand the fungal tree of life.</title>
        <authorList>
            <person name="Ahrendt S.R."/>
            <person name="Quandt C.A."/>
            <person name="Ciobanu D."/>
            <person name="Clum A."/>
            <person name="Salamov A."/>
            <person name="Andreopoulos B."/>
            <person name="Cheng J.F."/>
            <person name="Woyke T."/>
            <person name="Pelin A."/>
            <person name="Henrissat B."/>
            <person name="Reynolds N.K."/>
            <person name="Benny G.L."/>
            <person name="Smith M.E."/>
            <person name="James T.Y."/>
            <person name="Grigoriev I.V."/>
        </authorList>
    </citation>
    <scope>NUCLEOTIDE SEQUENCE [LARGE SCALE GENOMIC DNA]</scope>
    <source>
        <strain evidence="3">RSA 1356</strain>
    </source>
</reference>
<evidence type="ECO:0000313" key="2">
    <source>
        <dbReference type="EMBL" id="RKP10436.1"/>
    </source>
</evidence>
<dbReference type="EMBL" id="KZ992452">
    <property type="protein sequence ID" value="RKP10436.1"/>
    <property type="molecule type" value="Genomic_DNA"/>
</dbReference>
<accession>A0A4P9XVX2</accession>
<gene>
    <name evidence="2" type="ORF">THASP1DRAFT_21842</name>
</gene>